<feature type="non-terminal residue" evidence="1">
    <location>
        <position position="552"/>
    </location>
</feature>
<protein>
    <recommendedName>
        <fullName evidence="3">DUF2793 domain-containing protein</fullName>
    </recommendedName>
</protein>
<dbReference type="InterPro" id="IPR021251">
    <property type="entry name" value="DUF2793"/>
</dbReference>
<reference evidence="1 2" key="1">
    <citation type="submission" date="2017-07" db="EMBL/GenBank/DDBJ databases">
        <title>Elstera cyanobacteriorum sp. nov., a novel bacterium isolated from cyanobacterial aggregates in a eutrophic lake.</title>
        <authorList>
            <person name="Cai H."/>
        </authorList>
    </citation>
    <scope>NUCLEOTIDE SEQUENCE [LARGE SCALE GENOMIC DNA]</scope>
    <source>
        <strain evidence="1 2">TH019</strain>
    </source>
</reference>
<organism evidence="1 2">
    <name type="scientific">Elstera cyanobacteriorum</name>
    <dbReference type="NCBI Taxonomy" id="2022747"/>
    <lineage>
        <taxon>Bacteria</taxon>
        <taxon>Pseudomonadati</taxon>
        <taxon>Pseudomonadota</taxon>
        <taxon>Alphaproteobacteria</taxon>
        <taxon>Rhodospirillales</taxon>
        <taxon>Rhodospirillaceae</taxon>
        <taxon>Elstera</taxon>
    </lineage>
</organism>
<dbReference type="Proteomes" id="UP000216361">
    <property type="component" value="Unassembled WGS sequence"/>
</dbReference>
<name>A0A255Y0E1_9PROT</name>
<sequence>MHTQLLYPGAVADDGTGTVLRDAAFILNNMILRLAGSAWRQPVLATLDTPPVAPSHQQRWLIGGSPSGAFAGKTGQIAEWVGTPSGAAPVNAWSFEPPTDGALVIDIAAAKLLRWSGSAWVEAVGAGAVDWGAVTGKPDFFPPSAHSHAFGELTAVPALLLALAGLGGDGLVQKAGGSLATLAATAFGLALLGGADAPAVRALLGLGAAALLPTSGVGGVVTRGADNKIAPGDLPAIALNDIFEAGSEAAMLALTAQKGDACVRTDLSKTFLLAADPASVLANWKEVLAPVGSGIASVFGATGPAVTIPGLTGLAGAIDPADEVALYDASAGAHRRASLATLLAGTTGLTGAAPADIGTVAAVGSATSAARADHVHKLPTSGVAPGTYTNATLTVDQFGRLTSASSGSSSGIGTVAGDPLKGISVTTAGPTATVAFNGLALPGLTAELAASAAHFVIIKTDGTPGQIHMGLLVANLAARATPADADHLMTSAAAGGTTALGKTTIAQLFNGRTLQNSRLIGVTETKQARTDISGAVTMGTYQVGNTYHYRLT</sequence>
<dbReference type="EMBL" id="NOXS01000005">
    <property type="protein sequence ID" value="OYQ22737.1"/>
    <property type="molecule type" value="Genomic_DNA"/>
</dbReference>
<evidence type="ECO:0008006" key="3">
    <source>
        <dbReference type="Google" id="ProtNLM"/>
    </source>
</evidence>
<accession>A0A255Y0E1</accession>
<dbReference type="Pfam" id="PF10983">
    <property type="entry name" value="DUF2793"/>
    <property type="match status" value="1"/>
</dbReference>
<dbReference type="RefSeq" id="WP_141210821.1">
    <property type="nucleotide sequence ID" value="NZ_NOXS01000005.1"/>
</dbReference>
<gene>
    <name evidence="1" type="ORF">CHR90_00070</name>
</gene>
<dbReference type="AlphaFoldDB" id="A0A255Y0E1"/>
<evidence type="ECO:0000313" key="2">
    <source>
        <dbReference type="Proteomes" id="UP000216361"/>
    </source>
</evidence>
<evidence type="ECO:0000313" key="1">
    <source>
        <dbReference type="EMBL" id="OYQ22737.1"/>
    </source>
</evidence>
<dbReference type="OrthoDB" id="6298777at2"/>
<keyword evidence="2" id="KW-1185">Reference proteome</keyword>
<comment type="caution">
    <text evidence="1">The sequence shown here is derived from an EMBL/GenBank/DDBJ whole genome shotgun (WGS) entry which is preliminary data.</text>
</comment>
<proteinExistence type="predicted"/>